<sequence>MNLFLVTSPFQYICAIEAMHQYRTKNNILLLVNQASEPGITQQKNIINESDWDHIIHIGRTKRSKYIPKAIHDINKITKNKTIQHLFHAEYNAWRTKLLLRNLPIIKEVYFDDGTLTINEYEEYIRPKTIYNRQRLLQDLEIKLRGCSPIGKLPQSDNLEIFTIFDIPNPEHPVIKNNLTVLKNEYNVKSLYNPKAPIGFIGQGAIGHKRRKTITQYINEINHFKQKFDSPIIYFPHRTESEEVRKQVERISNLSYHYSQMPLEIELINQSIELSGLVGVLSTVQYTALLLYPNMPIYNLLFASDLNNDGVIVREKRISELFSKSGIINIEIN</sequence>
<protein>
    <submittedName>
        <fullName evidence="1">Glycosyltransferase 52 family protein</fullName>
    </submittedName>
</protein>
<accession>A0A2U3B8I5</accession>
<dbReference type="AlphaFoldDB" id="A0A2U3B8I5"/>
<evidence type="ECO:0000313" key="1">
    <source>
        <dbReference type="EMBL" id="PWI33103.1"/>
    </source>
</evidence>
<dbReference type="Proteomes" id="UP000245362">
    <property type="component" value="Unassembled WGS sequence"/>
</dbReference>
<dbReference type="InterPro" id="IPR010866">
    <property type="entry name" value="A-2_8-polyST"/>
</dbReference>
<dbReference type="OrthoDB" id="6350315at2"/>
<gene>
    <name evidence="1" type="ORF">DI392_12410</name>
</gene>
<dbReference type="EMBL" id="QFWT01000006">
    <property type="protein sequence ID" value="PWI33103.1"/>
    <property type="molecule type" value="Genomic_DNA"/>
</dbReference>
<dbReference type="Pfam" id="PF07388">
    <property type="entry name" value="A-2_8-polyST"/>
    <property type="match status" value="1"/>
</dbReference>
<organism evidence="1 2">
    <name type="scientific">Vibrio albus</name>
    <dbReference type="NCBI Taxonomy" id="2200953"/>
    <lineage>
        <taxon>Bacteria</taxon>
        <taxon>Pseudomonadati</taxon>
        <taxon>Pseudomonadota</taxon>
        <taxon>Gammaproteobacteria</taxon>
        <taxon>Vibrionales</taxon>
        <taxon>Vibrionaceae</taxon>
        <taxon>Vibrio</taxon>
    </lineage>
</organism>
<keyword evidence="2" id="KW-1185">Reference proteome</keyword>
<keyword evidence="1" id="KW-0808">Transferase</keyword>
<comment type="caution">
    <text evidence="1">The sequence shown here is derived from an EMBL/GenBank/DDBJ whole genome shotgun (WGS) entry which is preliminary data.</text>
</comment>
<proteinExistence type="predicted"/>
<evidence type="ECO:0000313" key="2">
    <source>
        <dbReference type="Proteomes" id="UP000245362"/>
    </source>
</evidence>
<dbReference type="RefSeq" id="WP_109320219.1">
    <property type="nucleotide sequence ID" value="NZ_QFWT01000006.1"/>
</dbReference>
<dbReference type="GO" id="GO:0016740">
    <property type="term" value="F:transferase activity"/>
    <property type="evidence" value="ECO:0007669"/>
    <property type="project" value="UniProtKB-KW"/>
</dbReference>
<name>A0A2U3B8I5_9VIBR</name>
<reference evidence="1 2" key="1">
    <citation type="submission" date="2018-05" db="EMBL/GenBank/DDBJ databases">
        <title>Vibrio limimaris sp. nov., isolated from marine sediment.</title>
        <authorList>
            <person name="Li C.-M."/>
        </authorList>
    </citation>
    <scope>NUCLEOTIDE SEQUENCE [LARGE SCALE GENOMIC DNA]</scope>
    <source>
        <strain evidence="1 2">E4404</strain>
    </source>
</reference>